<evidence type="ECO:0000313" key="4">
    <source>
        <dbReference type="Proteomes" id="UP000596311"/>
    </source>
</evidence>
<proteinExistence type="predicted"/>
<reference evidence="3 4" key="1">
    <citation type="submission" date="2020-03" db="EMBL/GenBank/DDBJ databases">
        <title>Genome mining and metabolic profiling illuminate the polycyclic tetramate macrolactams from Streptomyces koyangensis SCSIO 5802.</title>
        <authorList>
            <person name="Ding W."/>
        </authorList>
    </citation>
    <scope>NUCLEOTIDE SEQUENCE [LARGE SCALE GENOMIC DNA]</scope>
    <source>
        <strain evidence="3 4">SCSIO 5802</strain>
    </source>
</reference>
<dbReference type="Proteomes" id="UP000596311">
    <property type="component" value="Chromosome"/>
</dbReference>
<sequence length="246" mass="26629">MIRRYERTRPGELVHVDIKKLGNIPDGGGWRTVGRTAGDRNRQATTSERGSCKPVIGYSYIHSAVDDHSRLACSEVLPDERQHTATAFWQLANAFFAAHGVTVERVLTDNGPCYKSKLFDSSVLRRRNPAGPRRPGGSEWDTRRRPPRPREQPCPGVWSPSQLSPPSRRPTGGCWGGFPLMTGGISRMRGTGFSGPRGAGRGRACGVGSRGIRVSGGGVSGDGPSESVAAGRSRLRSRALRGRLDE</sequence>
<protein>
    <submittedName>
        <fullName evidence="3">Transposase family protein</fullName>
    </submittedName>
</protein>
<dbReference type="EMBL" id="CP049945">
    <property type="protein sequence ID" value="QRF03487.1"/>
    <property type="molecule type" value="Genomic_DNA"/>
</dbReference>
<dbReference type="Gene3D" id="3.30.420.10">
    <property type="entry name" value="Ribonuclease H-like superfamily/Ribonuclease H"/>
    <property type="match status" value="1"/>
</dbReference>
<name>A0ABX7EG89_9ACTN</name>
<feature type="region of interest" description="Disordered" evidence="1">
    <location>
        <begin position="125"/>
        <end position="178"/>
    </location>
</feature>
<evidence type="ECO:0000259" key="2">
    <source>
        <dbReference type="Pfam" id="PF00665"/>
    </source>
</evidence>
<accession>A0ABX7EG89</accession>
<dbReference type="InterPro" id="IPR036397">
    <property type="entry name" value="RNaseH_sf"/>
</dbReference>
<feature type="compositionally biased region" description="Basic residues" evidence="1">
    <location>
        <begin position="233"/>
        <end position="246"/>
    </location>
</feature>
<feature type="region of interest" description="Disordered" evidence="1">
    <location>
        <begin position="29"/>
        <end position="48"/>
    </location>
</feature>
<dbReference type="Pfam" id="PF00665">
    <property type="entry name" value="rve"/>
    <property type="match status" value="1"/>
</dbReference>
<gene>
    <name evidence="3" type="ORF">G9U55_15725</name>
</gene>
<feature type="compositionally biased region" description="Low complexity" evidence="1">
    <location>
        <begin position="222"/>
        <end position="232"/>
    </location>
</feature>
<feature type="compositionally biased region" description="Low complexity" evidence="1">
    <location>
        <begin position="153"/>
        <end position="170"/>
    </location>
</feature>
<keyword evidence="4" id="KW-1185">Reference proteome</keyword>
<feature type="compositionally biased region" description="Gly residues" evidence="1">
    <location>
        <begin position="192"/>
        <end position="221"/>
    </location>
</feature>
<dbReference type="InterPro" id="IPR012337">
    <property type="entry name" value="RNaseH-like_sf"/>
</dbReference>
<feature type="compositionally biased region" description="Basic and acidic residues" evidence="1">
    <location>
        <begin position="140"/>
        <end position="151"/>
    </location>
</feature>
<feature type="region of interest" description="Disordered" evidence="1">
    <location>
        <begin position="190"/>
        <end position="246"/>
    </location>
</feature>
<dbReference type="SUPFAM" id="SSF53098">
    <property type="entry name" value="Ribonuclease H-like"/>
    <property type="match status" value="1"/>
</dbReference>
<organism evidence="3 4">
    <name type="scientific">Streptomyces koyangensis</name>
    <dbReference type="NCBI Taxonomy" id="188770"/>
    <lineage>
        <taxon>Bacteria</taxon>
        <taxon>Bacillati</taxon>
        <taxon>Actinomycetota</taxon>
        <taxon>Actinomycetes</taxon>
        <taxon>Kitasatosporales</taxon>
        <taxon>Streptomycetaceae</taxon>
        <taxon>Streptomyces</taxon>
        <taxon>Streptomyces aurantiacus group</taxon>
    </lineage>
</organism>
<evidence type="ECO:0000313" key="3">
    <source>
        <dbReference type="EMBL" id="QRF03487.1"/>
    </source>
</evidence>
<dbReference type="InterPro" id="IPR001584">
    <property type="entry name" value="Integrase_cat-core"/>
</dbReference>
<evidence type="ECO:0000256" key="1">
    <source>
        <dbReference type="SAM" id="MobiDB-lite"/>
    </source>
</evidence>
<feature type="domain" description="Integrase catalytic" evidence="2">
    <location>
        <begin position="8"/>
        <end position="119"/>
    </location>
</feature>